<feature type="non-terminal residue" evidence="4">
    <location>
        <position position="110"/>
    </location>
</feature>
<feature type="non-terminal residue" evidence="4">
    <location>
        <position position="1"/>
    </location>
</feature>
<dbReference type="SUPFAM" id="SSF49599">
    <property type="entry name" value="TRAF domain-like"/>
    <property type="match status" value="1"/>
</dbReference>
<dbReference type="EMBL" id="BTSY01000005">
    <property type="protein sequence ID" value="GMT30663.1"/>
    <property type="molecule type" value="Genomic_DNA"/>
</dbReference>
<dbReference type="Proteomes" id="UP001432322">
    <property type="component" value="Unassembled WGS sequence"/>
</dbReference>
<dbReference type="InterPro" id="IPR002083">
    <property type="entry name" value="MATH/TRAF_dom"/>
</dbReference>
<feature type="signal peptide" evidence="1">
    <location>
        <begin position="1"/>
        <end position="18"/>
    </location>
</feature>
<dbReference type="EMBL" id="BTSY01000005">
    <property type="protein sequence ID" value="GMT30661.1"/>
    <property type="molecule type" value="Genomic_DNA"/>
</dbReference>
<evidence type="ECO:0000259" key="2">
    <source>
        <dbReference type="Pfam" id="PF00917"/>
    </source>
</evidence>
<dbReference type="InterPro" id="IPR008974">
    <property type="entry name" value="TRAF-like"/>
</dbReference>
<feature type="domain" description="MATH" evidence="2">
    <location>
        <begin position="48"/>
        <end position="103"/>
    </location>
</feature>
<name>A0AAV5WGQ0_9BILA</name>
<keyword evidence="5" id="KW-1185">Reference proteome</keyword>
<accession>A0AAV5WGQ0</accession>
<evidence type="ECO:0000313" key="3">
    <source>
        <dbReference type="EMBL" id="GMT30661.1"/>
    </source>
</evidence>
<evidence type="ECO:0000313" key="4">
    <source>
        <dbReference type="EMBL" id="GMT30663.1"/>
    </source>
</evidence>
<dbReference type="Pfam" id="PF00917">
    <property type="entry name" value="MATH"/>
    <property type="match status" value="1"/>
</dbReference>
<keyword evidence="1" id="KW-0732">Signal</keyword>
<feature type="chain" id="PRO_5044714763" description="MATH domain-containing protein" evidence="1">
    <location>
        <begin position="19"/>
        <end position="110"/>
    </location>
</feature>
<dbReference type="PANTHER" id="PTHR47022:SF1">
    <property type="entry name" value="BTB AND MATH DOMAIN-CONTAINING PROTEIN 36-RELATED"/>
    <property type="match status" value="1"/>
</dbReference>
<dbReference type="Gene3D" id="2.60.210.10">
    <property type="entry name" value="Apoptosis, Tumor Necrosis Factor Receptor Associated Protein 2, Chain A"/>
    <property type="match status" value="1"/>
</dbReference>
<organism evidence="4 5">
    <name type="scientific">Pristionchus fissidentatus</name>
    <dbReference type="NCBI Taxonomy" id="1538716"/>
    <lineage>
        <taxon>Eukaryota</taxon>
        <taxon>Metazoa</taxon>
        <taxon>Ecdysozoa</taxon>
        <taxon>Nematoda</taxon>
        <taxon>Chromadorea</taxon>
        <taxon>Rhabditida</taxon>
        <taxon>Rhabditina</taxon>
        <taxon>Diplogasteromorpha</taxon>
        <taxon>Diplogasteroidea</taxon>
        <taxon>Neodiplogasteridae</taxon>
        <taxon>Pristionchus</taxon>
    </lineage>
</organism>
<proteinExistence type="predicted"/>
<reference evidence="4" key="1">
    <citation type="submission" date="2023-10" db="EMBL/GenBank/DDBJ databases">
        <title>Genome assembly of Pristionchus species.</title>
        <authorList>
            <person name="Yoshida K."/>
            <person name="Sommer R.J."/>
        </authorList>
    </citation>
    <scope>NUCLEOTIDE SEQUENCE</scope>
    <source>
        <strain evidence="4">RS5133</strain>
    </source>
</reference>
<dbReference type="AlphaFoldDB" id="A0AAV5WGQ0"/>
<sequence>ICIILLLLLIAAFIYVLMDDYPACIIRWQVDKISTLRDPGRRSPAVYGKNMAWVAKATVEKSHRTNQVKHLACFLYCNQRSERTSWSCNATVEFVVINKDEKNNYTCSVG</sequence>
<protein>
    <recommendedName>
        <fullName evidence="2">MATH domain-containing protein</fullName>
    </recommendedName>
</protein>
<evidence type="ECO:0000313" key="5">
    <source>
        <dbReference type="Proteomes" id="UP001432322"/>
    </source>
</evidence>
<evidence type="ECO:0000256" key="1">
    <source>
        <dbReference type="SAM" id="SignalP"/>
    </source>
</evidence>
<gene>
    <name evidence="3" type="ORF">PFISCL1PPCAC_21958</name>
    <name evidence="4" type="ORF">PFISCL1PPCAC_21960</name>
</gene>
<dbReference type="PANTHER" id="PTHR47022">
    <property type="entry name" value="BTB AND MATH DOMAIN-CONTAINING PROTEIN 36-RELATED"/>
    <property type="match status" value="1"/>
</dbReference>
<comment type="caution">
    <text evidence="4">The sequence shown here is derived from an EMBL/GenBank/DDBJ whole genome shotgun (WGS) entry which is preliminary data.</text>
</comment>